<dbReference type="GO" id="GO:0032259">
    <property type="term" value="P:methylation"/>
    <property type="evidence" value="ECO:0007669"/>
    <property type="project" value="UniProtKB-KW"/>
</dbReference>
<evidence type="ECO:0000313" key="3">
    <source>
        <dbReference type="Proteomes" id="UP000199477"/>
    </source>
</evidence>
<accession>A0A1I1X5H4</accession>
<dbReference type="RefSeq" id="WP_051548426.1">
    <property type="nucleotide sequence ID" value="NZ_FONH01000001.1"/>
</dbReference>
<evidence type="ECO:0000313" key="2">
    <source>
        <dbReference type="EMBL" id="SFE02607.1"/>
    </source>
</evidence>
<dbReference type="SUPFAM" id="SSF53335">
    <property type="entry name" value="S-adenosyl-L-methionine-dependent methyltransferases"/>
    <property type="match status" value="1"/>
</dbReference>
<gene>
    <name evidence="2" type="ORF">SAMN02799615_00128</name>
</gene>
<organism evidence="2 3">
    <name type="scientific">Dyella marensis</name>
    <dbReference type="NCBI Taxonomy" id="500610"/>
    <lineage>
        <taxon>Bacteria</taxon>
        <taxon>Pseudomonadati</taxon>
        <taxon>Pseudomonadota</taxon>
        <taxon>Gammaproteobacteria</taxon>
        <taxon>Lysobacterales</taxon>
        <taxon>Rhodanobacteraceae</taxon>
        <taxon>Dyella</taxon>
    </lineage>
</organism>
<feature type="domain" description="Methyltransferase type 11" evidence="1">
    <location>
        <begin position="54"/>
        <end position="148"/>
    </location>
</feature>
<dbReference type="Gene3D" id="3.40.50.150">
    <property type="entry name" value="Vaccinia Virus protein VP39"/>
    <property type="match status" value="1"/>
</dbReference>
<evidence type="ECO:0000259" key="1">
    <source>
        <dbReference type="Pfam" id="PF08241"/>
    </source>
</evidence>
<dbReference type="CDD" id="cd02440">
    <property type="entry name" value="AdoMet_MTases"/>
    <property type="match status" value="1"/>
</dbReference>
<keyword evidence="2" id="KW-0489">Methyltransferase</keyword>
<dbReference type="InterPro" id="IPR029063">
    <property type="entry name" value="SAM-dependent_MTases_sf"/>
</dbReference>
<dbReference type="GO" id="GO:0008757">
    <property type="term" value="F:S-adenosylmethionine-dependent methyltransferase activity"/>
    <property type="evidence" value="ECO:0007669"/>
    <property type="project" value="InterPro"/>
</dbReference>
<dbReference type="AlphaFoldDB" id="A0A1I1X5H4"/>
<protein>
    <submittedName>
        <fullName evidence="2">Methyltransferase domain-containing protein</fullName>
    </submittedName>
</protein>
<dbReference type="EMBL" id="FONH01000001">
    <property type="protein sequence ID" value="SFE02607.1"/>
    <property type="molecule type" value="Genomic_DNA"/>
</dbReference>
<dbReference type="PANTHER" id="PTHR43861:SF1">
    <property type="entry name" value="TRANS-ACONITATE 2-METHYLTRANSFERASE"/>
    <property type="match status" value="1"/>
</dbReference>
<dbReference type="PANTHER" id="PTHR43861">
    <property type="entry name" value="TRANS-ACONITATE 2-METHYLTRANSFERASE-RELATED"/>
    <property type="match status" value="1"/>
</dbReference>
<dbReference type="STRING" id="500610.SAMN02799615_00128"/>
<dbReference type="Pfam" id="PF08241">
    <property type="entry name" value="Methyltransf_11"/>
    <property type="match status" value="1"/>
</dbReference>
<name>A0A1I1X5H4_9GAMM</name>
<keyword evidence="3" id="KW-1185">Reference proteome</keyword>
<dbReference type="Proteomes" id="UP000199477">
    <property type="component" value="Unassembled WGS sequence"/>
</dbReference>
<dbReference type="InterPro" id="IPR013216">
    <property type="entry name" value="Methyltransf_11"/>
</dbReference>
<sequence>MNAPLPRSATSLGLLGDTVARDYSHKLRLFNAFAAPELREAIAALQLKPGMRVLDAGCGTGEALGWLGAEVGHDGMAVGMDLAAAHTSAARAIAPREAWIMQANLLMAPLARETFDLVWSVNTVNHLRDPDQGVHALATLLRPGGRIALGQSSLLPDMYFAWDARLERVTNEAVRRYYRDRYGLDERDLTAVRSLVGLLRRCGLRKVTVRTCLIERVAPVSAADEAYLVEAIFRGSWGERLRPYLSDSDYAELGRLCDPQHPDYAPRRPDFHFLQSFTLVLGEV</sequence>
<proteinExistence type="predicted"/>
<keyword evidence="2" id="KW-0808">Transferase</keyword>
<reference evidence="3" key="1">
    <citation type="submission" date="2016-10" db="EMBL/GenBank/DDBJ databases">
        <authorList>
            <person name="Varghese N."/>
            <person name="Submissions S."/>
        </authorList>
    </citation>
    <scope>NUCLEOTIDE SEQUENCE [LARGE SCALE GENOMIC DNA]</scope>
    <source>
        <strain evidence="3">UNC178MFTsu3.1</strain>
    </source>
</reference>